<dbReference type="GO" id="GO:0046870">
    <property type="term" value="F:cadmium ion binding"/>
    <property type="evidence" value="ECO:0007669"/>
    <property type="project" value="TreeGrafter"/>
</dbReference>
<dbReference type="GO" id="GO:0050897">
    <property type="term" value="F:cobalt ion binding"/>
    <property type="evidence" value="ECO:0007669"/>
    <property type="project" value="TreeGrafter"/>
</dbReference>
<comment type="caution">
    <text evidence="3">The sequence shown here is derived from an EMBL/GenBank/DDBJ whole genome shotgun (WGS) entry which is preliminary data.</text>
</comment>
<name>A0A9D1HKC8_9FIRM</name>
<evidence type="ECO:0000313" key="3">
    <source>
        <dbReference type="EMBL" id="HIU10869.1"/>
    </source>
</evidence>
<sequence>MLCDKCGKKTATVYYKQVINGETHEEHLCEECAGDLMNFGGITSFGQLDLNKLFSGAAPKRSSRRCPGCGMTFAEYNSGGRLGCSRCYQTFEEELRPVIQRFHGGKRHMGKVKMIQPGVGNGLFLDNPELANQNYERLALQKQLSELIELEKFEEAAKVRDKIRALDEAMQSAVAKIGPAAHSTDKTNKTGKAGDAQ</sequence>
<dbReference type="PIRSF" id="PIRSF015034">
    <property type="entry name" value="YacH"/>
    <property type="match status" value="1"/>
</dbReference>
<dbReference type="GO" id="GO:0005507">
    <property type="term" value="F:copper ion binding"/>
    <property type="evidence" value="ECO:0007669"/>
    <property type="project" value="TreeGrafter"/>
</dbReference>
<dbReference type="EMBL" id="DVMH01000032">
    <property type="protein sequence ID" value="HIU10869.1"/>
    <property type="molecule type" value="Genomic_DNA"/>
</dbReference>
<evidence type="ECO:0000313" key="4">
    <source>
        <dbReference type="Proteomes" id="UP000824124"/>
    </source>
</evidence>
<dbReference type="InterPro" id="IPR001943">
    <property type="entry name" value="UVR_dom"/>
</dbReference>
<protein>
    <submittedName>
        <fullName evidence="3">UvrB/UvrC motif-containing protein</fullName>
    </submittedName>
</protein>
<reference evidence="3" key="2">
    <citation type="journal article" date="2021" name="PeerJ">
        <title>Extensive microbial diversity within the chicken gut microbiome revealed by metagenomics and culture.</title>
        <authorList>
            <person name="Gilroy R."/>
            <person name="Ravi A."/>
            <person name="Getino M."/>
            <person name="Pursley I."/>
            <person name="Horton D.L."/>
            <person name="Alikhan N.F."/>
            <person name="Baker D."/>
            <person name="Gharbi K."/>
            <person name="Hall N."/>
            <person name="Watson M."/>
            <person name="Adriaenssens E.M."/>
            <person name="Foster-Nyarko E."/>
            <person name="Jarju S."/>
            <person name="Secka A."/>
            <person name="Antonio M."/>
            <person name="Oren A."/>
            <person name="Chaudhuri R.R."/>
            <person name="La Ragione R."/>
            <person name="Hildebrand F."/>
            <person name="Pallen M.J."/>
        </authorList>
    </citation>
    <scope>NUCLEOTIDE SEQUENCE</scope>
    <source>
        <strain evidence="3">2830</strain>
    </source>
</reference>
<proteinExistence type="predicted"/>
<dbReference type="AlphaFoldDB" id="A0A9D1HKC8"/>
<gene>
    <name evidence="3" type="ORF">IAB00_06500</name>
</gene>
<dbReference type="PROSITE" id="PS50151">
    <property type="entry name" value="UVR"/>
    <property type="match status" value="1"/>
</dbReference>
<dbReference type="PANTHER" id="PTHR38430">
    <property type="entry name" value="PROTEIN-ARGININE KINASE ACTIVATOR PROTEIN"/>
    <property type="match status" value="1"/>
</dbReference>
<feature type="domain" description="UVR" evidence="2">
    <location>
        <begin position="140"/>
        <end position="169"/>
    </location>
</feature>
<evidence type="ECO:0000256" key="1">
    <source>
        <dbReference type="SAM" id="MobiDB-lite"/>
    </source>
</evidence>
<organism evidence="3 4">
    <name type="scientific">Candidatus Avidehalobacter gallistercoris</name>
    <dbReference type="NCBI Taxonomy" id="2840694"/>
    <lineage>
        <taxon>Bacteria</taxon>
        <taxon>Bacillati</taxon>
        <taxon>Bacillota</taxon>
        <taxon>Clostridia</taxon>
        <taxon>Eubacteriales</taxon>
        <taxon>Peptococcaceae</taxon>
        <taxon>Peptococcaceae incertae sedis</taxon>
        <taxon>Candidatus Avidehalobacter</taxon>
    </lineage>
</organism>
<dbReference type="PANTHER" id="PTHR38430:SF1">
    <property type="entry name" value="PROTEIN-ARGININE KINASE ACTIVATOR PROTEIN"/>
    <property type="match status" value="1"/>
</dbReference>
<evidence type="ECO:0000259" key="2">
    <source>
        <dbReference type="PROSITE" id="PS50151"/>
    </source>
</evidence>
<dbReference type="Pfam" id="PF02151">
    <property type="entry name" value="UVR"/>
    <property type="match status" value="1"/>
</dbReference>
<dbReference type="GO" id="GO:1990170">
    <property type="term" value="P:stress response to cadmium ion"/>
    <property type="evidence" value="ECO:0007669"/>
    <property type="project" value="TreeGrafter"/>
</dbReference>
<dbReference type="GO" id="GO:0008270">
    <property type="term" value="F:zinc ion binding"/>
    <property type="evidence" value="ECO:0007669"/>
    <property type="project" value="TreeGrafter"/>
</dbReference>
<reference evidence="3" key="1">
    <citation type="submission" date="2020-10" db="EMBL/GenBank/DDBJ databases">
        <authorList>
            <person name="Gilroy R."/>
        </authorList>
    </citation>
    <scope>NUCLEOTIDE SEQUENCE</scope>
    <source>
        <strain evidence="3">2830</strain>
    </source>
</reference>
<accession>A0A9D1HKC8</accession>
<dbReference type="GO" id="GO:1990169">
    <property type="term" value="P:stress response to copper ion"/>
    <property type="evidence" value="ECO:0007669"/>
    <property type="project" value="TreeGrafter"/>
</dbReference>
<dbReference type="InterPro" id="IPR025542">
    <property type="entry name" value="YacH"/>
</dbReference>
<feature type="region of interest" description="Disordered" evidence="1">
    <location>
        <begin position="177"/>
        <end position="197"/>
    </location>
</feature>
<dbReference type="Proteomes" id="UP000824124">
    <property type="component" value="Unassembled WGS sequence"/>
</dbReference>